<dbReference type="EMBL" id="CP011125">
    <property type="protein sequence ID" value="AKF11742.1"/>
    <property type="molecule type" value="Genomic_DNA"/>
</dbReference>
<evidence type="ECO:0000313" key="2">
    <source>
        <dbReference type="Proteomes" id="UP000034883"/>
    </source>
</evidence>
<reference evidence="1 2" key="1">
    <citation type="submission" date="2015-03" db="EMBL/GenBank/DDBJ databases">
        <title>Genome assembly of Sandaracinus amylolyticus DSM 53668.</title>
        <authorList>
            <person name="Sharma G."/>
            <person name="Subramanian S."/>
        </authorList>
    </citation>
    <scope>NUCLEOTIDE SEQUENCE [LARGE SCALE GENOMIC DNA]</scope>
    <source>
        <strain evidence="1 2">DSM 53668</strain>
    </source>
</reference>
<keyword evidence="2" id="KW-1185">Reference proteome</keyword>
<dbReference type="KEGG" id="samy:DB32_008891"/>
<dbReference type="InterPro" id="IPR036567">
    <property type="entry name" value="RHF-like"/>
</dbReference>
<evidence type="ECO:0000313" key="1">
    <source>
        <dbReference type="EMBL" id="AKF11742.1"/>
    </source>
</evidence>
<dbReference type="Proteomes" id="UP000034883">
    <property type="component" value="Chromosome"/>
</dbReference>
<dbReference type="Pfam" id="PF02482">
    <property type="entry name" value="Ribosomal_S30AE"/>
    <property type="match status" value="1"/>
</dbReference>
<dbReference type="Gene3D" id="3.30.160.100">
    <property type="entry name" value="Ribosome hibernation promotion factor-like"/>
    <property type="match status" value="1"/>
</dbReference>
<protein>
    <submittedName>
        <fullName evidence="1">Sigma 54 modulation protein YhbH</fullName>
    </submittedName>
</protein>
<proteinExistence type="predicted"/>
<name>A0A0F6WAQ9_9BACT</name>
<gene>
    <name evidence="1" type="ORF">DB32_008891</name>
</gene>
<sequence length="105" mass="12058">MQIHFRDMDASEAMESLLREKLEGLAQIEPRATSCHVVIEPTDKRHRHGTIHRITVRLAVPGDELVVSRESGEDHSHEDPYVALRDAVDALRRQVVERNRMRRGA</sequence>
<dbReference type="CDD" id="cd00552">
    <property type="entry name" value="RaiA"/>
    <property type="match status" value="1"/>
</dbReference>
<dbReference type="InterPro" id="IPR003489">
    <property type="entry name" value="RHF/RaiA"/>
</dbReference>
<dbReference type="AlphaFoldDB" id="A0A0F6WAQ9"/>
<dbReference type="SUPFAM" id="SSF69754">
    <property type="entry name" value="Ribosome binding protein Y (YfiA homologue)"/>
    <property type="match status" value="1"/>
</dbReference>
<accession>A0A0F6WAQ9</accession>
<organism evidence="1 2">
    <name type="scientific">Sandaracinus amylolyticus</name>
    <dbReference type="NCBI Taxonomy" id="927083"/>
    <lineage>
        <taxon>Bacteria</taxon>
        <taxon>Pseudomonadati</taxon>
        <taxon>Myxococcota</taxon>
        <taxon>Polyangia</taxon>
        <taxon>Polyangiales</taxon>
        <taxon>Sandaracinaceae</taxon>
        <taxon>Sandaracinus</taxon>
    </lineage>
</organism>
<dbReference type="STRING" id="927083.DB32_008891"/>